<feature type="region of interest" description="Disordered" evidence="2">
    <location>
        <begin position="1462"/>
        <end position="1569"/>
    </location>
</feature>
<evidence type="ECO:0000256" key="1">
    <source>
        <dbReference type="SAM" id="Coils"/>
    </source>
</evidence>
<feature type="compositionally biased region" description="Low complexity" evidence="2">
    <location>
        <begin position="188"/>
        <end position="219"/>
    </location>
</feature>
<feature type="compositionally biased region" description="Polar residues" evidence="2">
    <location>
        <begin position="1494"/>
        <end position="1504"/>
    </location>
</feature>
<feature type="region of interest" description="Disordered" evidence="2">
    <location>
        <begin position="642"/>
        <end position="827"/>
    </location>
</feature>
<comment type="caution">
    <text evidence="3">The sequence shown here is derived from an EMBL/GenBank/DDBJ whole genome shotgun (WGS) entry which is preliminary data.</text>
</comment>
<feature type="compositionally biased region" description="Low complexity" evidence="2">
    <location>
        <begin position="228"/>
        <end position="241"/>
    </location>
</feature>
<feature type="compositionally biased region" description="Low complexity" evidence="2">
    <location>
        <begin position="894"/>
        <end position="932"/>
    </location>
</feature>
<dbReference type="PANTHER" id="PTHR23159:SF31">
    <property type="entry name" value="CENTROSOME-ASSOCIATED PROTEIN CEP250 ISOFORM X1"/>
    <property type="match status" value="1"/>
</dbReference>
<gene>
    <name evidence="3" type="ORF">DMC30DRAFT_217643</name>
</gene>
<accession>A0A5C5G6L3</accession>
<feature type="compositionally biased region" description="Polar residues" evidence="2">
    <location>
        <begin position="66"/>
        <end position="80"/>
    </location>
</feature>
<feature type="compositionally biased region" description="Pro residues" evidence="2">
    <location>
        <begin position="690"/>
        <end position="711"/>
    </location>
</feature>
<feature type="coiled-coil region" evidence="1">
    <location>
        <begin position="1223"/>
        <end position="1405"/>
    </location>
</feature>
<feature type="region of interest" description="Disordered" evidence="2">
    <location>
        <begin position="105"/>
        <end position="421"/>
    </location>
</feature>
<keyword evidence="1" id="KW-0175">Coiled coil</keyword>
<feature type="compositionally biased region" description="Low complexity" evidence="2">
    <location>
        <begin position="1462"/>
        <end position="1475"/>
    </location>
</feature>
<feature type="region of interest" description="Disordered" evidence="2">
    <location>
        <begin position="865"/>
        <end position="949"/>
    </location>
</feature>
<feature type="compositionally biased region" description="Basic and acidic residues" evidence="2">
    <location>
        <begin position="789"/>
        <end position="802"/>
    </location>
</feature>
<sequence>MSALFSSLNHSLSSYLHRATDEPVEPAATVPEDEEDERLETPPAGSPAPVRDASRDPRTPGHRSVTRFSPNSLSTSSATMSGVLSAHPHFSVFRKSASNQSLDEIAAGRGADGSPLAGEGAARSSFSMRDLVDDDDQEVETLATPSNQSPDPRRASPRAGDKSGSSETSSFHLSLDSTEMQSLNFGDQSSLSLSPAASPQGAAPVSRTPTSASPAQTSSVRLVPDSPPTTRTPIPRSRSSSAQSTGKMRSSVGPVQRVQFSPISSCPSPLLSASTLPPPPPPPPTFAEPSPAPAPARRVSLTASDENWSPLADEARASTNGAGETLSRPGSGILKHPRTPGTGRSVRFTASIVERTPEGVDDGAQAQAEDSPSVAVGSRSVLRTGRADESHEQDEVPREDTSAAADDDASSPERTGEGDSSVLVASFLSKLQAAIPSPDVSLVTSPPAPPPAGLPLISVDPSTLGPAPALTLFDESNPFHGLNSALGASVLDRTDGSHVVGAAAASFSSAPGQSTVNASASLATISDSQTLSASASASGTFLLQGSLVGGGTHAGAPSFGGQSFADLSSLHPRTLLPSASPERLGALEEVSEAGEGDRGAASDMSAATAVGHATPRAPQGALAVPLASAPAVPSPLRFEAASAEPLRESDMSVASSDGGGTSERAGRMQELHETPASSASVRLIDVASPPSEPVNPPSPPRSSAPAPPATPSSPAAESTSAASTSTTTSSSFYRQFMAARARDGLSQSAREEWTRLERGEKASPKEGARAVAAADDEEEALEAEVALDPSRDEETGLADRTEASVYYSPQRAWQEEEEEDVEDARGEASTYVDVLTDDEALLAESSVIEHEEARATFLSPIVEVTEPESNANTPLEPLASSSRARARDPPPAQPSFAAALSSSLAAVPSSSMAPPTPATPARVASRRAPATPLSASKIPRPRNPITPSQNPFLLQLARTSSSATVQPQAVTLLQDLFSTQQDQLAASSSQRFILSSVVSNLQNEVEHKDAVIRSLKQQVGETRSELKELEQLALAWEERALRSKPSTDAAPPSARKTSAALEETVQLLADELETRVREDRALRDELEAELHRTRAELARRVHEVRDGEIRLRHAHAALEQADGEREAMKREVERGEDRHAEVVRERDELRGRWAVDVEERERTLARLRDEVRELRDAAATSGRGLDDEAVEREVQRRVEEAQADAHREAQLVKRELVQRDAALADLRDQLRAQRDETDRLSRAVQEERQHAELAHADMADVLANKERELEEVLHDHDALQQELDSAYSRLEAAELERDRLVDAADAKDDELAEQVSQCQTALAAMADLEAAVVRIEAEAAAKDAQLAQAQRELAAARRESADVLEKRDRVLAETEKAAGRTRKELEALQKETNRLTDLVSKLRHDSADREVKVTKLKKRVAELDEDVFGLNIALDAKQQEAAHWKRQMSSIKLEREAAAAVTTAETSTATRAAFAPHVPSSTVPSTAKARRRPSASTRLHSTTPFPAEKQVRRSSSSSLSRRSSTISIARRSSTVVDPAISTDDEEHDLTLPPTAYEQTPSRAATTTVPTAAAGLRKSASAAHLGLGLGMPLSARYRKTNAPEEQEKENAAAPAPTRRREAVLA</sequence>
<name>A0A5C5G6L3_9BASI</name>
<dbReference type="STRING" id="5288.A0A5C5G6L3"/>
<feature type="region of interest" description="Disordered" evidence="2">
    <location>
        <begin position="589"/>
        <end position="613"/>
    </location>
</feature>
<feature type="compositionally biased region" description="Basic and acidic residues" evidence="2">
    <location>
        <begin position="749"/>
        <end position="768"/>
    </location>
</feature>
<feature type="region of interest" description="Disordered" evidence="2">
    <location>
        <begin position="1595"/>
        <end position="1624"/>
    </location>
</feature>
<feature type="compositionally biased region" description="Low complexity" evidence="2">
    <location>
        <begin position="712"/>
        <end position="731"/>
    </location>
</feature>
<keyword evidence="4" id="KW-1185">Reference proteome</keyword>
<feature type="coiled-coil region" evidence="1">
    <location>
        <begin position="1069"/>
        <end position="1177"/>
    </location>
</feature>
<feature type="compositionally biased region" description="Polar residues" evidence="2">
    <location>
        <begin position="163"/>
        <end position="187"/>
    </location>
</feature>
<evidence type="ECO:0000256" key="2">
    <source>
        <dbReference type="SAM" id="MobiDB-lite"/>
    </source>
</evidence>
<evidence type="ECO:0000313" key="3">
    <source>
        <dbReference type="EMBL" id="TNY24146.1"/>
    </source>
</evidence>
<proteinExistence type="predicted"/>
<feature type="region of interest" description="Disordered" evidence="2">
    <location>
        <begin position="438"/>
        <end position="459"/>
    </location>
</feature>
<evidence type="ECO:0000313" key="4">
    <source>
        <dbReference type="Proteomes" id="UP000311382"/>
    </source>
</evidence>
<feature type="region of interest" description="Disordered" evidence="2">
    <location>
        <begin position="15"/>
        <end position="80"/>
    </location>
</feature>
<feature type="compositionally biased region" description="Pro residues" evidence="2">
    <location>
        <begin position="276"/>
        <end position="294"/>
    </location>
</feature>
<feature type="compositionally biased region" description="Basic and acidic residues" evidence="2">
    <location>
        <begin position="385"/>
        <end position="401"/>
    </location>
</feature>
<dbReference type="PANTHER" id="PTHR23159">
    <property type="entry name" value="CENTROSOMAL PROTEIN 2"/>
    <property type="match status" value="1"/>
</dbReference>
<reference evidence="3 4" key="1">
    <citation type="submission" date="2019-03" db="EMBL/GenBank/DDBJ databases">
        <title>Rhodosporidium diobovatum UCD-FST 08-225 genome sequencing, assembly, and annotation.</title>
        <authorList>
            <person name="Fakankun I.U."/>
            <person name="Fristensky B."/>
            <person name="Levin D.B."/>
        </authorList>
    </citation>
    <scope>NUCLEOTIDE SEQUENCE [LARGE SCALE GENOMIC DNA]</scope>
    <source>
        <strain evidence="3 4">UCD-FST 08-225</strain>
    </source>
</reference>
<protein>
    <submittedName>
        <fullName evidence="3">Uncharacterized protein</fullName>
    </submittedName>
</protein>
<feature type="coiled-coil region" evidence="1">
    <location>
        <begin position="998"/>
        <end position="1039"/>
    </location>
</feature>
<feature type="compositionally biased region" description="Low complexity" evidence="2">
    <location>
        <begin position="1513"/>
        <end position="1534"/>
    </location>
</feature>
<feature type="compositionally biased region" description="Basic and acidic residues" evidence="2">
    <location>
        <begin position="664"/>
        <end position="673"/>
    </location>
</feature>
<dbReference type="OrthoDB" id="2593174at2759"/>
<dbReference type="Proteomes" id="UP000311382">
    <property type="component" value="Unassembled WGS sequence"/>
</dbReference>
<dbReference type="EMBL" id="SOZI01000005">
    <property type="protein sequence ID" value="TNY24146.1"/>
    <property type="molecule type" value="Genomic_DNA"/>
</dbReference>
<feature type="compositionally biased region" description="Low complexity" evidence="2">
    <location>
        <begin position="261"/>
        <end position="275"/>
    </location>
</feature>
<feature type="compositionally biased region" description="Low complexity" evidence="2">
    <location>
        <begin position="1559"/>
        <end position="1569"/>
    </location>
</feature>
<organism evidence="3 4">
    <name type="scientific">Rhodotorula diobovata</name>
    <dbReference type="NCBI Taxonomy" id="5288"/>
    <lineage>
        <taxon>Eukaryota</taxon>
        <taxon>Fungi</taxon>
        <taxon>Dikarya</taxon>
        <taxon>Basidiomycota</taxon>
        <taxon>Pucciniomycotina</taxon>
        <taxon>Microbotryomycetes</taxon>
        <taxon>Sporidiobolales</taxon>
        <taxon>Sporidiobolaceae</taxon>
        <taxon>Rhodotorula</taxon>
    </lineage>
</organism>